<keyword evidence="1" id="KW-0812">Transmembrane</keyword>
<keyword evidence="1" id="KW-1133">Transmembrane helix</keyword>
<keyword evidence="1" id="KW-0472">Membrane</keyword>
<evidence type="ECO:0000313" key="3">
    <source>
        <dbReference type="Proteomes" id="UP000267223"/>
    </source>
</evidence>
<keyword evidence="3" id="KW-1185">Reference proteome</keyword>
<comment type="caution">
    <text evidence="2">The sequence shown here is derived from an EMBL/GenBank/DDBJ whole genome shotgun (WGS) entry which is preliminary data.</text>
</comment>
<feature type="transmembrane region" description="Helical" evidence="1">
    <location>
        <begin position="198"/>
        <end position="226"/>
    </location>
</feature>
<reference evidence="2 3" key="1">
    <citation type="submission" date="2018-11" db="EMBL/GenBank/DDBJ databases">
        <title>Draft genome sequence of Ferruginibacter sp. BO-59.</title>
        <authorList>
            <person name="Im W.T."/>
        </authorList>
    </citation>
    <scope>NUCLEOTIDE SEQUENCE [LARGE SCALE GENOMIC DNA]</scope>
    <source>
        <strain evidence="2 3">BO-59</strain>
    </source>
</reference>
<evidence type="ECO:0000256" key="1">
    <source>
        <dbReference type="SAM" id="Phobius"/>
    </source>
</evidence>
<sequence length="420" mass="49267">MTNQNPLTLLTPVREDSFQKLNEILEKFKVGLNHGLNERFNRLGTLHYARWFILQQSSFRDTTAFPVPVRLVFSSNFDGDEDTHAEALVTVFPEYFDELYECCKDYPAPAERTVQSRKNYLLKWKIKTDAFYVGAPGRSLKQIQQEDQLKKFIRNFTNSKSWEGKSAVQIKNAVKEEVFKNPEFEWAKKPERIAKKNWPGLIIMGLVILILSPILIVWILIVHFFYERRDKNCYDKRSQLNDDLVRRLETDEDLINQNQFTQVLVMKPGFVRLATVHAQMLFARTLIKNLFVNGKLMGIPTIHFARWVLFDNDKHMMFFSNFDGSWNQYLCDFIDKSGWGLTGIFSNTVNFPKTKFLFTGGAYDEEHFLAWSRGTQILTQVWYSAYHDLSIKNISNNTLIRNELVKDLSEDEAQIFLKRF</sequence>
<evidence type="ECO:0000313" key="2">
    <source>
        <dbReference type="EMBL" id="RNI35736.1"/>
    </source>
</evidence>
<dbReference type="AlphaFoldDB" id="A0A3M9NDA0"/>
<gene>
    <name evidence="2" type="ORF">EFY79_12310</name>
</gene>
<dbReference type="Proteomes" id="UP000267223">
    <property type="component" value="Unassembled WGS sequence"/>
</dbReference>
<dbReference type="RefSeq" id="WP_123121016.1">
    <property type="nucleotide sequence ID" value="NZ_RJJR01000009.1"/>
</dbReference>
<organism evidence="2 3">
    <name type="scientific">Hanamia caeni</name>
    <dbReference type="NCBI Taxonomy" id="2294116"/>
    <lineage>
        <taxon>Bacteria</taxon>
        <taxon>Pseudomonadati</taxon>
        <taxon>Bacteroidota</taxon>
        <taxon>Chitinophagia</taxon>
        <taxon>Chitinophagales</taxon>
        <taxon>Chitinophagaceae</taxon>
        <taxon>Hanamia</taxon>
    </lineage>
</organism>
<accession>A0A3M9NDA0</accession>
<name>A0A3M9NDA0_9BACT</name>
<dbReference type="OrthoDB" id="116741at2"/>
<proteinExistence type="predicted"/>
<protein>
    <submittedName>
        <fullName evidence="2">Uncharacterized protein</fullName>
    </submittedName>
</protein>
<dbReference type="EMBL" id="RJJR01000009">
    <property type="protein sequence ID" value="RNI35736.1"/>
    <property type="molecule type" value="Genomic_DNA"/>
</dbReference>